<dbReference type="EMBL" id="UZAE01014610">
    <property type="protein sequence ID" value="VDO13967.1"/>
    <property type="molecule type" value="Genomic_DNA"/>
</dbReference>
<name>A0A0R3TY20_RODNA</name>
<proteinExistence type="predicted"/>
<evidence type="ECO:0000313" key="4">
    <source>
        <dbReference type="WBParaSite" id="HNAJ_0001276701-mRNA-1"/>
    </source>
</evidence>
<dbReference type="Proteomes" id="UP000278807">
    <property type="component" value="Unassembled WGS sequence"/>
</dbReference>
<feature type="region of interest" description="Disordered" evidence="1">
    <location>
        <begin position="72"/>
        <end position="91"/>
    </location>
</feature>
<keyword evidence="3" id="KW-1185">Reference proteome</keyword>
<feature type="compositionally biased region" description="Acidic residues" evidence="1">
    <location>
        <begin position="78"/>
        <end position="87"/>
    </location>
</feature>
<sequence length="124" mass="13092">MLFSFGYRSLALYTCLIYFSYAKSYVLYPMNRLSMFQQLLASCQGIMANGGSRSISSLSFRTVAASNNASDSEAVVEVGEEPTEDGLTESSSTIVGDATESAIPVTAHVVNGATNSTSSTESSS</sequence>
<evidence type="ECO:0000313" key="3">
    <source>
        <dbReference type="Proteomes" id="UP000278807"/>
    </source>
</evidence>
<dbReference type="WBParaSite" id="HNAJ_0001276701-mRNA-1">
    <property type="protein sequence ID" value="HNAJ_0001276701-mRNA-1"/>
    <property type="gene ID" value="HNAJ_0001276701"/>
</dbReference>
<dbReference type="OrthoDB" id="10448320at2759"/>
<reference evidence="2 3" key="2">
    <citation type="submission" date="2018-11" db="EMBL/GenBank/DDBJ databases">
        <authorList>
            <consortium name="Pathogen Informatics"/>
        </authorList>
    </citation>
    <scope>NUCLEOTIDE SEQUENCE [LARGE SCALE GENOMIC DNA]</scope>
</reference>
<evidence type="ECO:0000256" key="1">
    <source>
        <dbReference type="SAM" id="MobiDB-lite"/>
    </source>
</evidence>
<accession>A0A0R3TY20</accession>
<evidence type="ECO:0000313" key="2">
    <source>
        <dbReference type="EMBL" id="VDO13967.1"/>
    </source>
</evidence>
<gene>
    <name evidence="2" type="ORF">HNAJ_LOCUS12743</name>
</gene>
<protein>
    <submittedName>
        <fullName evidence="4">Secreted protein</fullName>
    </submittedName>
</protein>
<dbReference type="AlphaFoldDB" id="A0A0R3TY20"/>
<reference evidence="4" key="1">
    <citation type="submission" date="2017-02" db="UniProtKB">
        <authorList>
            <consortium name="WormBaseParasite"/>
        </authorList>
    </citation>
    <scope>IDENTIFICATION</scope>
</reference>
<organism evidence="4">
    <name type="scientific">Rodentolepis nana</name>
    <name type="common">Dwarf tapeworm</name>
    <name type="synonym">Hymenolepis nana</name>
    <dbReference type="NCBI Taxonomy" id="102285"/>
    <lineage>
        <taxon>Eukaryota</taxon>
        <taxon>Metazoa</taxon>
        <taxon>Spiralia</taxon>
        <taxon>Lophotrochozoa</taxon>
        <taxon>Platyhelminthes</taxon>
        <taxon>Cestoda</taxon>
        <taxon>Eucestoda</taxon>
        <taxon>Cyclophyllidea</taxon>
        <taxon>Hymenolepididae</taxon>
        <taxon>Rodentolepis</taxon>
    </lineage>
</organism>